<comment type="similarity">
    <text evidence="2">Belongs to the FtsK/SpoIIIE/SftA family.</text>
</comment>
<dbReference type="PROSITE" id="PS50901">
    <property type="entry name" value="FTSK"/>
    <property type="match status" value="1"/>
</dbReference>
<dbReference type="InterPro" id="IPR002543">
    <property type="entry name" value="FtsK_dom"/>
</dbReference>
<dbReference type="Proteomes" id="UP001156641">
    <property type="component" value="Unassembled WGS sequence"/>
</dbReference>
<dbReference type="InterPro" id="IPR050206">
    <property type="entry name" value="FtsK/SpoIIIE/SftA"/>
</dbReference>
<evidence type="ECO:0000256" key="11">
    <source>
        <dbReference type="ARBA" id="ARBA00023125"/>
    </source>
</evidence>
<dbReference type="InterPro" id="IPR018541">
    <property type="entry name" value="Ftsk_gamma"/>
</dbReference>
<evidence type="ECO:0000256" key="4">
    <source>
        <dbReference type="ARBA" id="ARBA00022475"/>
    </source>
</evidence>
<dbReference type="PANTHER" id="PTHR22683:SF41">
    <property type="entry name" value="DNA TRANSLOCASE FTSK"/>
    <property type="match status" value="1"/>
</dbReference>
<evidence type="ECO:0000256" key="16">
    <source>
        <dbReference type="PROSITE-ProRule" id="PRU00289"/>
    </source>
</evidence>
<dbReference type="Gene3D" id="3.30.980.40">
    <property type="match status" value="1"/>
</dbReference>
<sequence>MAVNFEARRFISPALRAQLRRRVAELGALACALAGLTLLLALVSYNPADPSFDTATAAPAGNLAGMLGAGFADLTLQGFGIAGFIPPMILLAWSYKLGTRGAIGRVKLRIVLGGFSMPLVAAALALGLAIIPGPPASWPVPAGIGGTAGAILSSAFASASASLLGRVGSGVMLLIILILAMSAFGYALGFTPGEWRSGGAKAARAAAASVAQSRRGAEAVSSWITPLFAGAPAAPARAVIAPRPQPAAPEDETGGATPIPFLPLRAKPLIKPAAPAKKAPAKQERLPLLEVGWNCPPLDLLRPAPARASTGPSAESLESNARLLETVLQDYGVQGKIVEIRPGPVVTLYELEPAPGIRSSRVIGLADDIARSLSVVAVRIATVSGRNVIGIEVPNAKRETVYLSELLGSEMWDGQSGKLSIALGKDISGAPIVADLARMPHLLIAGTTGSGKSVGVNAMIMSLLFRLSPEQCRLILIDPKMLELSVYDGIPHLLSPVVTEPAKAVAALKWVVREMERRYRSMSQLAVRNIAGYNERVEEARSRGEVVTRRVQTGFDSETGKPVFEDQPLALEPLPFIVVFIDEMADLMMVAGKEIEIAVQRLAQMARAAGIHVIMATQRPSVDVITGTIKANFPTRISFQVISKFDSRTILGEQGAEQLLGQGDLLYMQGGGRITRVHGPFVSDQEVEAVVAYLREQGEPAYLDEVTEPADDEAASLSGGTIGGNTTGENALYDQAVSLVAREGKASTSFIQRHLQIGYNRAAKLIEQMEKDGVVSQANHVGKREVLVRREKDD</sequence>
<feature type="transmembrane region" description="Helical" evidence="17">
    <location>
        <begin position="76"/>
        <end position="98"/>
    </location>
</feature>
<keyword evidence="4" id="KW-1003">Cell membrane</keyword>
<feature type="transmembrane region" description="Helical" evidence="17">
    <location>
        <begin position="143"/>
        <end position="164"/>
    </location>
</feature>
<evidence type="ECO:0000256" key="6">
    <source>
        <dbReference type="ARBA" id="ARBA00022692"/>
    </source>
</evidence>
<evidence type="ECO:0000256" key="15">
    <source>
        <dbReference type="ARBA" id="ARBA00025923"/>
    </source>
</evidence>
<evidence type="ECO:0000313" key="20">
    <source>
        <dbReference type="Proteomes" id="UP001156641"/>
    </source>
</evidence>
<dbReference type="SMART" id="SM00843">
    <property type="entry name" value="Ftsk_gamma"/>
    <property type="match status" value="1"/>
</dbReference>
<keyword evidence="20" id="KW-1185">Reference proteome</keyword>
<keyword evidence="10 17" id="KW-1133">Transmembrane helix</keyword>
<dbReference type="InterPro" id="IPR036390">
    <property type="entry name" value="WH_DNA-bd_sf"/>
</dbReference>
<dbReference type="Pfam" id="PF09397">
    <property type="entry name" value="FtsK_gamma"/>
    <property type="match status" value="1"/>
</dbReference>
<comment type="subcellular location">
    <subcellularLocation>
        <location evidence="1">Cell membrane</location>
        <topology evidence="1">Multi-pass membrane protein</topology>
    </subcellularLocation>
</comment>
<keyword evidence="11" id="KW-0238">DNA-binding</keyword>
<accession>A0ABQ6A9K1</accession>
<evidence type="ECO:0000256" key="13">
    <source>
        <dbReference type="ARBA" id="ARBA00023306"/>
    </source>
</evidence>
<keyword evidence="13" id="KW-0131">Cell cycle</keyword>
<evidence type="ECO:0000256" key="17">
    <source>
        <dbReference type="SAM" id="Phobius"/>
    </source>
</evidence>
<dbReference type="Gene3D" id="1.10.10.10">
    <property type="entry name" value="Winged helix-like DNA-binding domain superfamily/Winged helix DNA-binding domain"/>
    <property type="match status" value="1"/>
</dbReference>
<reference evidence="20" key="1">
    <citation type="journal article" date="2019" name="Int. J. Syst. Evol. Microbiol.">
        <title>The Global Catalogue of Microorganisms (GCM) 10K type strain sequencing project: providing services to taxonomists for standard genome sequencing and annotation.</title>
        <authorList>
            <consortium name="The Broad Institute Genomics Platform"/>
            <consortium name="The Broad Institute Genome Sequencing Center for Infectious Disease"/>
            <person name="Wu L."/>
            <person name="Ma J."/>
        </authorList>
    </citation>
    <scope>NUCLEOTIDE SEQUENCE [LARGE SCALE GENOMIC DNA]</scope>
    <source>
        <strain evidence="20">NBRC 112502</strain>
    </source>
</reference>
<proteinExistence type="inferred from homology"/>
<evidence type="ECO:0000256" key="12">
    <source>
        <dbReference type="ARBA" id="ARBA00023136"/>
    </source>
</evidence>
<keyword evidence="7 16" id="KW-0547">Nucleotide-binding</keyword>
<dbReference type="Gene3D" id="3.40.50.300">
    <property type="entry name" value="P-loop containing nucleotide triphosphate hydrolases"/>
    <property type="match status" value="1"/>
</dbReference>
<dbReference type="Pfam" id="PF01580">
    <property type="entry name" value="FtsK_SpoIIIE"/>
    <property type="match status" value="1"/>
</dbReference>
<comment type="function">
    <text evidence="14">Essential cell division protein that coordinates cell division and chromosome segregation. The N-terminus is involved in assembly of the cell-division machinery. The C-terminus functions as a DNA motor that moves dsDNA in an ATP-dependent manner towards the dif recombination site, which is located within the replication terminus region. Translocation stops specifically at Xer-dif sites, where FtsK interacts with the Xer recombinase, allowing activation of chromosome unlinking by recombination. FtsK orienting polar sequences (KOPS) guide the direction of DNA translocation. FtsK can remove proteins from DNA as it translocates, but translocation stops specifically at XerCD-dif site, thereby preventing removal of XerC and XerD from dif.</text>
</comment>
<dbReference type="RefSeq" id="WP_284257459.1">
    <property type="nucleotide sequence ID" value="NZ_BSOS01000039.1"/>
</dbReference>
<keyword evidence="12 17" id="KW-0472">Membrane</keyword>
<evidence type="ECO:0000256" key="1">
    <source>
        <dbReference type="ARBA" id="ARBA00004651"/>
    </source>
</evidence>
<keyword evidence="5" id="KW-0132">Cell division</keyword>
<evidence type="ECO:0000256" key="5">
    <source>
        <dbReference type="ARBA" id="ARBA00022618"/>
    </source>
</evidence>
<dbReference type="PANTHER" id="PTHR22683">
    <property type="entry name" value="SPORULATION PROTEIN RELATED"/>
    <property type="match status" value="1"/>
</dbReference>
<dbReference type="EMBL" id="BSOS01000039">
    <property type="protein sequence ID" value="GLR66755.1"/>
    <property type="molecule type" value="Genomic_DNA"/>
</dbReference>
<feature type="transmembrane region" description="Helical" evidence="17">
    <location>
        <begin position="26"/>
        <end position="45"/>
    </location>
</feature>
<keyword evidence="8" id="KW-0159">Chromosome partition</keyword>
<evidence type="ECO:0000256" key="8">
    <source>
        <dbReference type="ARBA" id="ARBA00022829"/>
    </source>
</evidence>
<dbReference type="Pfam" id="PF13491">
    <property type="entry name" value="FtsK_4TM"/>
    <property type="match status" value="1"/>
</dbReference>
<organism evidence="19 20">
    <name type="scientific">Acidocella aquatica</name>
    <dbReference type="NCBI Taxonomy" id="1922313"/>
    <lineage>
        <taxon>Bacteria</taxon>
        <taxon>Pseudomonadati</taxon>
        <taxon>Pseudomonadota</taxon>
        <taxon>Alphaproteobacteria</taxon>
        <taxon>Acetobacterales</taxon>
        <taxon>Acidocellaceae</taxon>
        <taxon>Acidocella</taxon>
    </lineage>
</organism>
<evidence type="ECO:0000256" key="10">
    <source>
        <dbReference type="ARBA" id="ARBA00022989"/>
    </source>
</evidence>
<evidence type="ECO:0000256" key="2">
    <source>
        <dbReference type="ARBA" id="ARBA00006474"/>
    </source>
</evidence>
<dbReference type="InterPro" id="IPR036388">
    <property type="entry name" value="WH-like_DNA-bd_sf"/>
</dbReference>
<dbReference type="InterPro" id="IPR027417">
    <property type="entry name" value="P-loop_NTPase"/>
</dbReference>
<dbReference type="SUPFAM" id="SSF52540">
    <property type="entry name" value="P-loop containing nucleoside triphosphate hydrolases"/>
    <property type="match status" value="1"/>
</dbReference>
<dbReference type="InterPro" id="IPR025199">
    <property type="entry name" value="FtsK_4TM"/>
</dbReference>
<dbReference type="Pfam" id="PF17854">
    <property type="entry name" value="FtsK_alpha"/>
    <property type="match status" value="1"/>
</dbReference>
<feature type="transmembrane region" description="Helical" evidence="17">
    <location>
        <begin position="110"/>
        <end position="131"/>
    </location>
</feature>
<feature type="domain" description="FtsK" evidence="18">
    <location>
        <begin position="429"/>
        <end position="648"/>
    </location>
</feature>
<gene>
    <name evidence="19" type="ORF">GCM10010909_14350</name>
</gene>
<evidence type="ECO:0000259" key="18">
    <source>
        <dbReference type="PROSITE" id="PS50901"/>
    </source>
</evidence>
<feature type="binding site" evidence="16">
    <location>
        <begin position="446"/>
        <end position="453"/>
    </location>
    <ligand>
        <name>ATP</name>
        <dbReference type="ChEBI" id="CHEBI:30616"/>
    </ligand>
</feature>
<evidence type="ECO:0000256" key="3">
    <source>
        <dbReference type="ARBA" id="ARBA00020887"/>
    </source>
</evidence>
<keyword evidence="6 17" id="KW-0812">Transmembrane</keyword>
<comment type="caution">
    <text evidence="19">The sequence shown here is derived from an EMBL/GenBank/DDBJ whole genome shotgun (WGS) entry which is preliminary data.</text>
</comment>
<evidence type="ECO:0000256" key="14">
    <source>
        <dbReference type="ARBA" id="ARBA00024784"/>
    </source>
</evidence>
<dbReference type="CDD" id="cd01127">
    <property type="entry name" value="TrwB_TraG_TraD_VirD4"/>
    <property type="match status" value="1"/>
</dbReference>
<dbReference type="InterPro" id="IPR041027">
    <property type="entry name" value="FtsK_alpha"/>
</dbReference>
<evidence type="ECO:0000256" key="7">
    <source>
        <dbReference type="ARBA" id="ARBA00022741"/>
    </source>
</evidence>
<dbReference type="SUPFAM" id="SSF46785">
    <property type="entry name" value="Winged helix' DNA-binding domain"/>
    <property type="match status" value="1"/>
</dbReference>
<evidence type="ECO:0000256" key="9">
    <source>
        <dbReference type="ARBA" id="ARBA00022840"/>
    </source>
</evidence>
<name>A0ABQ6A9K1_9PROT</name>
<keyword evidence="9 16" id="KW-0067">ATP-binding</keyword>
<feature type="transmembrane region" description="Helical" evidence="17">
    <location>
        <begin position="171"/>
        <end position="189"/>
    </location>
</feature>
<protein>
    <recommendedName>
        <fullName evidence="3">DNA translocase FtsK</fullName>
    </recommendedName>
</protein>
<evidence type="ECO:0000313" key="19">
    <source>
        <dbReference type="EMBL" id="GLR66755.1"/>
    </source>
</evidence>
<comment type="subunit">
    <text evidence="15">Homohexamer. Forms a ring that surrounds DNA.</text>
</comment>